<gene>
    <name evidence="8" type="primary">LOC108560280</name>
</gene>
<keyword evidence="1" id="KW-0597">Phosphoprotein</keyword>
<dbReference type="PANTHER" id="PTHR10614:SF13">
    <property type="entry name" value="INSULIN RECEPTOR SUBSTRATE 1"/>
    <property type="match status" value="1"/>
</dbReference>
<dbReference type="InterPro" id="IPR039011">
    <property type="entry name" value="IRS"/>
</dbReference>
<keyword evidence="3" id="KW-0221">Differentiation</keyword>
<feature type="region of interest" description="Disordered" evidence="4">
    <location>
        <begin position="139"/>
        <end position="203"/>
    </location>
</feature>
<dbReference type="RefSeq" id="XP_017773243.1">
    <property type="nucleotide sequence ID" value="XM_017917754.1"/>
</dbReference>
<dbReference type="Gene3D" id="2.30.29.30">
    <property type="entry name" value="Pleckstrin-homology domain (PH domain)/Phosphotyrosine-binding domain (PTB)"/>
    <property type="match status" value="1"/>
</dbReference>
<accession>A0ABM1MF93</accession>
<proteinExistence type="predicted"/>
<evidence type="ECO:0000256" key="4">
    <source>
        <dbReference type="SAM" id="MobiDB-lite"/>
    </source>
</evidence>
<evidence type="ECO:0000259" key="6">
    <source>
        <dbReference type="SMART" id="SM00310"/>
    </source>
</evidence>
<dbReference type="InterPro" id="IPR011993">
    <property type="entry name" value="PH-like_dom_sf"/>
</dbReference>
<keyword evidence="7" id="KW-1185">Reference proteome</keyword>
<dbReference type="Pfam" id="PF02174">
    <property type="entry name" value="IRS"/>
    <property type="match status" value="1"/>
</dbReference>
<dbReference type="SMART" id="SM01244">
    <property type="entry name" value="IRS"/>
    <property type="match status" value="1"/>
</dbReference>
<feature type="transmembrane region" description="Helical" evidence="5">
    <location>
        <begin position="247"/>
        <end position="266"/>
    </location>
</feature>
<keyword evidence="5" id="KW-1133">Transmembrane helix</keyword>
<keyword evidence="5" id="KW-0812">Transmembrane</keyword>
<name>A0ABM1MF93_NICVS</name>
<protein>
    <submittedName>
        <fullName evidence="8">Insulin receptor substrate 1-like isoform X2</fullName>
    </submittedName>
</protein>
<evidence type="ECO:0000256" key="3">
    <source>
        <dbReference type="ARBA" id="ARBA00022782"/>
    </source>
</evidence>
<feature type="domain" description="IRS-type PTB" evidence="6">
    <location>
        <begin position="12"/>
        <end position="127"/>
    </location>
</feature>
<evidence type="ECO:0000313" key="8">
    <source>
        <dbReference type="RefSeq" id="XP_017773243.1"/>
    </source>
</evidence>
<organism evidence="7 8">
    <name type="scientific">Nicrophorus vespilloides</name>
    <name type="common">Boreal carrion beetle</name>
    <dbReference type="NCBI Taxonomy" id="110193"/>
    <lineage>
        <taxon>Eukaryota</taxon>
        <taxon>Metazoa</taxon>
        <taxon>Ecdysozoa</taxon>
        <taxon>Arthropoda</taxon>
        <taxon>Hexapoda</taxon>
        <taxon>Insecta</taxon>
        <taxon>Pterygota</taxon>
        <taxon>Neoptera</taxon>
        <taxon>Endopterygota</taxon>
        <taxon>Coleoptera</taxon>
        <taxon>Polyphaga</taxon>
        <taxon>Staphyliniformia</taxon>
        <taxon>Silphidae</taxon>
        <taxon>Nicrophorinae</taxon>
        <taxon>Nicrophorus</taxon>
    </lineage>
</organism>
<keyword evidence="2" id="KW-0677">Repeat</keyword>
<evidence type="ECO:0000313" key="7">
    <source>
        <dbReference type="Proteomes" id="UP000695000"/>
    </source>
</evidence>
<evidence type="ECO:0000256" key="2">
    <source>
        <dbReference type="ARBA" id="ARBA00022737"/>
    </source>
</evidence>
<dbReference type="SUPFAM" id="SSF50729">
    <property type="entry name" value="PH domain-like"/>
    <property type="match status" value="1"/>
</dbReference>
<dbReference type="PANTHER" id="PTHR10614">
    <property type="entry name" value="INSULIN RECEPTOR SUBSTRATE"/>
    <property type="match status" value="1"/>
</dbReference>
<dbReference type="PRINTS" id="PR00628">
    <property type="entry name" value="INSULINRSI"/>
</dbReference>
<dbReference type="InterPro" id="IPR002404">
    <property type="entry name" value="IRS_PTB"/>
</dbReference>
<dbReference type="SMART" id="SM00310">
    <property type="entry name" value="PTBI"/>
    <property type="match status" value="1"/>
</dbReference>
<dbReference type="Proteomes" id="UP000695000">
    <property type="component" value="Unplaced"/>
</dbReference>
<keyword evidence="5" id="KW-0472">Membrane</keyword>
<evidence type="ECO:0000256" key="5">
    <source>
        <dbReference type="SAM" id="Phobius"/>
    </source>
</evidence>
<dbReference type="GeneID" id="108560280"/>
<sequence length="276" mass="30699">MQTSWRLDGQKRKHVWQVTLLSRGLGASEKCFGFKIPDGSIYRLCLTDQTLSLIRMDDETLEMTLTLNSIRSCGSLKNFFYLEFKFVFQAGRSSLIGAGELWMDCEDGNIAQNVHQTVIQKCSKLKKLSDAMSLFNSMSANSSSSREELAPKSRNRSSSATESSKPNAMPRRQTTSGAPKPNIYQQAGNSNNVAWPGTVSHQRTRSLPLAHPAPLNTETTTTTITNTTTFNPVRTAAKRSTNQSSKCMYHFIHSLSFILMVIYISLSELTLYTSGS</sequence>
<reference evidence="8" key="1">
    <citation type="submission" date="2025-08" db="UniProtKB">
        <authorList>
            <consortium name="RefSeq"/>
        </authorList>
    </citation>
    <scope>IDENTIFICATION</scope>
    <source>
        <tissue evidence="8">Whole Larva</tissue>
    </source>
</reference>
<evidence type="ECO:0000256" key="1">
    <source>
        <dbReference type="ARBA" id="ARBA00022553"/>
    </source>
</evidence>
<feature type="compositionally biased region" description="Polar residues" evidence="4">
    <location>
        <begin position="172"/>
        <end position="193"/>
    </location>
</feature>